<organism evidence="3 4">
    <name type="scientific">Sphagnum jensenii</name>
    <dbReference type="NCBI Taxonomy" id="128206"/>
    <lineage>
        <taxon>Eukaryota</taxon>
        <taxon>Viridiplantae</taxon>
        <taxon>Streptophyta</taxon>
        <taxon>Embryophyta</taxon>
        <taxon>Bryophyta</taxon>
        <taxon>Sphagnophytina</taxon>
        <taxon>Sphagnopsida</taxon>
        <taxon>Sphagnales</taxon>
        <taxon>Sphagnaceae</taxon>
        <taxon>Sphagnum</taxon>
    </lineage>
</organism>
<reference evidence="3" key="1">
    <citation type="submission" date="2024-02" db="EMBL/GenBank/DDBJ databases">
        <authorList>
            <consortium name="ELIXIR-Norway"/>
            <consortium name="Elixir Norway"/>
        </authorList>
    </citation>
    <scope>NUCLEOTIDE SEQUENCE</scope>
</reference>
<dbReference type="Proteomes" id="UP001497444">
    <property type="component" value="Chromosome 15"/>
</dbReference>
<name>A0ABP0W8Q9_9BRYO</name>
<feature type="transmembrane region" description="Helical" evidence="2">
    <location>
        <begin position="497"/>
        <end position="528"/>
    </location>
</feature>
<feature type="compositionally biased region" description="Basic residues" evidence="1">
    <location>
        <begin position="16"/>
        <end position="33"/>
    </location>
</feature>
<evidence type="ECO:0000256" key="2">
    <source>
        <dbReference type="SAM" id="Phobius"/>
    </source>
</evidence>
<evidence type="ECO:0000313" key="3">
    <source>
        <dbReference type="EMBL" id="CAK9263180.1"/>
    </source>
</evidence>
<evidence type="ECO:0000313" key="4">
    <source>
        <dbReference type="Proteomes" id="UP001497444"/>
    </source>
</evidence>
<sequence>MAGAAVVPPMSLWPRTLRRNCKAAEGKRKKKSSRKENPYASTGLESFAVVVTELQAKKKQLRLAGTTGVVEKPVSELSSKAPESDKNEESKVMDMEDVAKGGGAGGGNRQEDCAQEEEAAAAAAATGCVHREAEGGIFELPWKMRAASKKRRGGLTCVRSKTASKAASAMLVAVGTFLASKRAEFGKGIAAAMTFSVVIRKWRNGKLYARFIFSAMASYFLGHLQHSYHFLQQSPKHLTFGSPPGLRIKLQDEQPKPKELGSAATMEQQEQEQKSSSFEFPILLPGSSSSPPPSPIRLGPAATEMKSLRTHPVSSPKTSSKGGSNASPSRNDLGRKLLSWSLKSKLMKSFHLSKGAAESLPDLSPTIKTENSDSDAASSQCDAAAASSPKKSGNRFSFSRKPKASSEFPKVAENRSSHRNSKRSGRAAVMSNAQTTNEVQSFTTMACASSGLRNIKTSFLPTTATIGDRKEMLNMYSSSSVSSSSSLERGGGGGGEMWLLCGLLIALLFLLMGQVPAILVTSVFFLVLSQLQKWRSSRVGQAGRDQKDVTRRTLEEASRKLHIPSIPGSPVRSPPPSRADINSTEYHKRIIIEGLLERNRKGNS</sequence>
<evidence type="ECO:0000256" key="1">
    <source>
        <dbReference type="SAM" id="MobiDB-lite"/>
    </source>
</evidence>
<feature type="compositionally biased region" description="Low complexity" evidence="1">
    <location>
        <begin position="274"/>
        <end position="289"/>
    </location>
</feature>
<feature type="region of interest" description="Disordered" evidence="1">
    <location>
        <begin position="64"/>
        <end position="93"/>
    </location>
</feature>
<keyword evidence="4" id="KW-1185">Reference proteome</keyword>
<accession>A0ABP0W8Q9</accession>
<keyword evidence="2" id="KW-0472">Membrane</keyword>
<feature type="region of interest" description="Disordered" evidence="1">
    <location>
        <begin position="1"/>
        <end position="39"/>
    </location>
</feature>
<keyword evidence="2" id="KW-1133">Transmembrane helix</keyword>
<feature type="region of interest" description="Disordered" evidence="1">
    <location>
        <begin position="255"/>
        <end position="332"/>
    </location>
</feature>
<protein>
    <submittedName>
        <fullName evidence="3">Uncharacterized protein</fullName>
    </submittedName>
</protein>
<feature type="compositionally biased region" description="Polar residues" evidence="1">
    <location>
        <begin position="312"/>
        <end position="330"/>
    </location>
</feature>
<gene>
    <name evidence="3" type="ORF">CSSPJE1EN1_LOCUS8658</name>
</gene>
<proteinExistence type="predicted"/>
<dbReference type="EMBL" id="OZ020110">
    <property type="protein sequence ID" value="CAK9263180.1"/>
    <property type="molecule type" value="Genomic_DNA"/>
</dbReference>
<feature type="region of interest" description="Disordered" evidence="1">
    <location>
        <begin position="355"/>
        <end position="433"/>
    </location>
</feature>
<feature type="compositionally biased region" description="Basic and acidic residues" evidence="1">
    <location>
        <begin position="82"/>
        <end position="93"/>
    </location>
</feature>
<keyword evidence="2" id="KW-0812">Transmembrane</keyword>
<feature type="compositionally biased region" description="Low complexity" evidence="1">
    <location>
        <begin position="374"/>
        <end position="388"/>
    </location>
</feature>